<keyword evidence="9" id="KW-1185">Reference proteome</keyword>
<dbReference type="SUPFAM" id="SSF56935">
    <property type="entry name" value="Porins"/>
    <property type="match status" value="1"/>
</dbReference>
<evidence type="ECO:0000256" key="2">
    <source>
        <dbReference type="ARBA" id="ARBA00023136"/>
    </source>
</evidence>
<dbReference type="InterPro" id="IPR012910">
    <property type="entry name" value="Plug_dom"/>
</dbReference>
<dbReference type="EMBL" id="JBBMQS010000021">
    <property type="protein sequence ID" value="MEM5499861.1"/>
    <property type="molecule type" value="Genomic_DNA"/>
</dbReference>
<comment type="subcellular location">
    <subcellularLocation>
        <location evidence="1 4">Cell outer membrane</location>
    </subcellularLocation>
</comment>
<dbReference type="Proteomes" id="UP001461163">
    <property type="component" value="Unassembled WGS sequence"/>
</dbReference>
<dbReference type="Pfam" id="PF00593">
    <property type="entry name" value="TonB_dep_Rec_b-barrel"/>
    <property type="match status" value="1"/>
</dbReference>
<evidence type="ECO:0000256" key="1">
    <source>
        <dbReference type="ARBA" id="ARBA00004442"/>
    </source>
</evidence>
<dbReference type="RefSeq" id="WP_342882837.1">
    <property type="nucleotide sequence ID" value="NZ_JBBMQS010000021.1"/>
</dbReference>
<dbReference type="CDD" id="cd01347">
    <property type="entry name" value="ligand_gated_channel"/>
    <property type="match status" value="1"/>
</dbReference>
<feature type="signal peptide" evidence="5">
    <location>
        <begin position="1"/>
        <end position="26"/>
    </location>
</feature>
<name>A0ABU9T153_9ALTE</name>
<keyword evidence="3" id="KW-0998">Cell outer membrane</keyword>
<organism evidence="8 9">
    <name type="scientific">Paraglaciecola mesophila</name>
    <dbReference type="NCBI Taxonomy" id="197222"/>
    <lineage>
        <taxon>Bacteria</taxon>
        <taxon>Pseudomonadati</taxon>
        <taxon>Pseudomonadota</taxon>
        <taxon>Gammaproteobacteria</taxon>
        <taxon>Alteromonadales</taxon>
        <taxon>Alteromonadaceae</taxon>
        <taxon>Paraglaciecola</taxon>
    </lineage>
</organism>
<protein>
    <submittedName>
        <fullName evidence="8">TonB-dependent receptor</fullName>
    </submittedName>
</protein>
<dbReference type="NCBIfam" id="TIGR01782">
    <property type="entry name" value="TonB-Xanth-Caul"/>
    <property type="match status" value="1"/>
</dbReference>
<comment type="caution">
    <text evidence="8">The sequence shown here is derived from an EMBL/GenBank/DDBJ whole genome shotgun (WGS) entry which is preliminary data.</text>
</comment>
<evidence type="ECO:0000313" key="8">
    <source>
        <dbReference type="EMBL" id="MEM5499861.1"/>
    </source>
</evidence>
<dbReference type="PANTHER" id="PTHR40980">
    <property type="entry name" value="PLUG DOMAIN-CONTAINING PROTEIN"/>
    <property type="match status" value="1"/>
</dbReference>
<comment type="similarity">
    <text evidence="4">Belongs to the TonB-dependent receptor family.</text>
</comment>
<dbReference type="InterPro" id="IPR036942">
    <property type="entry name" value="Beta-barrel_TonB_sf"/>
</dbReference>
<reference evidence="8 9" key="1">
    <citation type="submission" date="2024-03" db="EMBL/GenBank/DDBJ databases">
        <title>Community enrichment and isolation of bacterial strains for fucoidan degradation.</title>
        <authorList>
            <person name="Sichert A."/>
        </authorList>
    </citation>
    <scope>NUCLEOTIDE SEQUENCE [LARGE SCALE GENOMIC DNA]</scope>
    <source>
        <strain evidence="8 9">AS12</strain>
    </source>
</reference>
<feature type="domain" description="TonB-dependent receptor-like beta-barrel" evidence="6">
    <location>
        <begin position="531"/>
        <end position="877"/>
    </location>
</feature>
<dbReference type="Pfam" id="PF07715">
    <property type="entry name" value="Plug"/>
    <property type="match status" value="1"/>
</dbReference>
<evidence type="ECO:0000259" key="6">
    <source>
        <dbReference type="Pfam" id="PF00593"/>
    </source>
</evidence>
<evidence type="ECO:0000256" key="3">
    <source>
        <dbReference type="ARBA" id="ARBA00023237"/>
    </source>
</evidence>
<evidence type="ECO:0000256" key="5">
    <source>
        <dbReference type="SAM" id="SignalP"/>
    </source>
</evidence>
<feature type="chain" id="PRO_5046120665" evidence="5">
    <location>
        <begin position="27"/>
        <end position="910"/>
    </location>
</feature>
<proteinExistence type="inferred from homology"/>
<keyword evidence="8" id="KW-0675">Receptor</keyword>
<sequence>MYKRKLLAISVAYAVSGMLFNTQSYAETSEDVEVISVTGIKGSLIRAIDTKREARGVVDSISAEDIGKFPDQNVAESLQRIPGVSIDRSGGEGQRITVRGFGPEFNTVLVNGRTMATENQERDFSFDTLASELISGTEVYKTYSASMTEGGIGATVNVTTARPFDINGTKVVVSAKALHEELSGETTPQISGLASTTFADDTFGVLFSFSHQERKARIDQINTRGFLNGVDLSAVGGSENSFVQQTNVQLVDFQDRTRTGGTAVLQYAPSDNLTVTADVIYSDFNVDSDATSIGHWITGSQITSAKVDSNNTVTELTHNGATDFVASSFNRPTETFAGGLNVDFDINDALNLTLDLSRSSAESDNGGNDTFAVIGFNNTTSSVNNGELIQVTGIPELTPSLGRSHLANYEGLTIKDDVSEAKLDATYSIYFGLLRSINVGISSLEREKSNTTLRANSNVTCLYCGYLIDVPDALLTPFTPSGFMSGENTTDVPTNWLRIDAEEYFKFLESDAAALQRDEARGDIPGTARAILDANNGFAPQRASNSFSIEESILAAYVELSFDGELGTMPWSANLGVRYVETDMTAKGTQRSLLQLSSIENDPTLLLATLTDEEIAINKENNYSNVLPTFDFQLDITDDLVGRVAYSKTLTRPTMRTLAPRTSYDVLSPGALSATSGNPELDIFEAKSIDLSLEWYFSDVSYVSAAYFTKSVDNFIVSGFRKEVFTNPNTGEVINEPDGSPAEWSVGSFVNSPDELTADGLELSYQQTFDMLPGLLSGFGIFANMTFVNSNKEVDVNNLDETFALTGLGDSRNFVLFYEKDAFQIRIALNERDEFLQTLRNPTGGDPIFVEDYSQVDMSASYDINDDVSVFVEGINLTEEKVKSKGRFDNHFVSLVDSGARYTLGVRASF</sequence>
<dbReference type="InterPro" id="IPR037066">
    <property type="entry name" value="Plug_dom_sf"/>
</dbReference>
<dbReference type="InterPro" id="IPR010104">
    <property type="entry name" value="TonB_rcpt_bac"/>
</dbReference>
<dbReference type="Gene3D" id="2.170.130.10">
    <property type="entry name" value="TonB-dependent receptor, plug domain"/>
    <property type="match status" value="1"/>
</dbReference>
<gene>
    <name evidence="8" type="ORF">WNY77_20805</name>
</gene>
<keyword evidence="4" id="KW-0798">TonB box</keyword>
<keyword evidence="5" id="KW-0732">Signal</keyword>
<dbReference type="Gene3D" id="2.40.170.20">
    <property type="entry name" value="TonB-dependent receptor, beta-barrel domain"/>
    <property type="match status" value="1"/>
</dbReference>
<keyword evidence="2 4" id="KW-0472">Membrane</keyword>
<feature type="domain" description="TonB-dependent receptor plug" evidence="7">
    <location>
        <begin position="51"/>
        <end position="154"/>
    </location>
</feature>
<evidence type="ECO:0000256" key="4">
    <source>
        <dbReference type="RuleBase" id="RU003357"/>
    </source>
</evidence>
<evidence type="ECO:0000259" key="7">
    <source>
        <dbReference type="Pfam" id="PF07715"/>
    </source>
</evidence>
<dbReference type="InterPro" id="IPR000531">
    <property type="entry name" value="Beta-barrel_TonB"/>
</dbReference>
<accession>A0ABU9T153</accession>
<evidence type="ECO:0000313" key="9">
    <source>
        <dbReference type="Proteomes" id="UP001461163"/>
    </source>
</evidence>
<dbReference type="PANTHER" id="PTHR40980:SF3">
    <property type="entry name" value="TONB-DEPENDENT RECEPTOR-LIKE BETA-BARREL DOMAIN-CONTAINING PROTEIN"/>
    <property type="match status" value="1"/>
</dbReference>